<evidence type="ECO:0000256" key="1">
    <source>
        <dbReference type="SAM" id="MobiDB-lite"/>
    </source>
</evidence>
<reference evidence="2" key="1">
    <citation type="submission" date="2022-11" db="EMBL/GenBank/DDBJ databases">
        <authorList>
            <person name="Petersen C."/>
        </authorList>
    </citation>
    <scope>NUCLEOTIDE SEQUENCE</scope>
    <source>
        <strain evidence="2">IBT 23319</strain>
    </source>
</reference>
<dbReference type="RefSeq" id="XP_056501056.1">
    <property type="nucleotide sequence ID" value="XM_056644242.1"/>
</dbReference>
<reference evidence="2" key="2">
    <citation type="journal article" date="2023" name="IMA Fungus">
        <title>Comparative genomic study of the Penicillium genus elucidates a diverse pangenome and 15 lateral gene transfer events.</title>
        <authorList>
            <person name="Petersen C."/>
            <person name="Sorensen T."/>
            <person name="Nielsen M.R."/>
            <person name="Sondergaard T.E."/>
            <person name="Sorensen J.L."/>
            <person name="Fitzpatrick D.A."/>
            <person name="Frisvad J.C."/>
            <person name="Nielsen K.L."/>
        </authorList>
    </citation>
    <scope>NUCLEOTIDE SEQUENCE</scope>
    <source>
        <strain evidence="2">IBT 23319</strain>
    </source>
</reference>
<name>A0A9W9TNX5_PENCI</name>
<proteinExistence type="predicted"/>
<dbReference type="Gene3D" id="3.30.530.20">
    <property type="match status" value="1"/>
</dbReference>
<evidence type="ECO:0000313" key="2">
    <source>
        <dbReference type="EMBL" id="KAJ5233556.1"/>
    </source>
</evidence>
<evidence type="ECO:0008006" key="4">
    <source>
        <dbReference type="Google" id="ProtNLM"/>
    </source>
</evidence>
<evidence type="ECO:0000313" key="3">
    <source>
        <dbReference type="Proteomes" id="UP001147733"/>
    </source>
</evidence>
<dbReference type="AlphaFoldDB" id="A0A9W9TNX5"/>
<feature type="region of interest" description="Disordered" evidence="1">
    <location>
        <begin position="1"/>
        <end position="21"/>
    </location>
</feature>
<dbReference type="Pfam" id="PF10604">
    <property type="entry name" value="Polyketide_cyc2"/>
    <property type="match status" value="1"/>
</dbReference>
<dbReference type="EMBL" id="JAPQKT010000004">
    <property type="protein sequence ID" value="KAJ5233556.1"/>
    <property type="molecule type" value="Genomic_DNA"/>
</dbReference>
<dbReference type="SUPFAM" id="SSF55961">
    <property type="entry name" value="Bet v1-like"/>
    <property type="match status" value="1"/>
</dbReference>
<protein>
    <recommendedName>
        <fullName evidence="4">Polyketide cyclase/dehydrase</fullName>
    </recommendedName>
</protein>
<organism evidence="2 3">
    <name type="scientific">Penicillium citrinum</name>
    <dbReference type="NCBI Taxonomy" id="5077"/>
    <lineage>
        <taxon>Eukaryota</taxon>
        <taxon>Fungi</taxon>
        <taxon>Dikarya</taxon>
        <taxon>Ascomycota</taxon>
        <taxon>Pezizomycotina</taxon>
        <taxon>Eurotiomycetes</taxon>
        <taxon>Eurotiomycetidae</taxon>
        <taxon>Eurotiales</taxon>
        <taxon>Aspergillaceae</taxon>
        <taxon>Penicillium</taxon>
    </lineage>
</organism>
<gene>
    <name evidence="2" type="ORF">N7469_005322</name>
</gene>
<feature type="compositionally biased region" description="Low complexity" evidence="1">
    <location>
        <begin position="1"/>
        <end position="18"/>
    </location>
</feature>
<comment type="caution">
    <text evidence="2">The sequence shown here is derived from an EMBL/GenBank/DDBJ whole genome shotgun (WGS) entry which is preliminary data.</text>
</comment>
<accession>A0A9W9TNX5</accession>
<dbReference type="OrthoDB" id="509124at2759"/>
<keyword evidence="3" id="KW-1185">Reference proteome</keyword>
<dbReference type="InterPro" id="IPR023393">
    <property type="entry name" value="START-like_dom_sf"/>
</dbReference>
<dbReference type="InterPro" id="IPR019587">
    <property type="entry name" value="Polyketide_cyclase/dehydratase"/>
</dbReference>
<dbReference type="GeneID" id="81383409"/>
<dbReference type="CDD" id="cd07822">
    <property type="entry name" value="SRPBCC_4"/>
    <property type="match status" value="1"/>
</dbReference>
<dbReference type="Proteomes" id="UP001147733">
    <property type="component" value="Unassembled WGS sequence"/>
</dbReference>
<sequence>MSLSNPTNTNRPTPNITPDSASLHLGSSIHINAPSTAVWEVLTNTSTWPKWNSFVPRVTIVSQPDSPSTTSTNEPLSPILQKGTRVTFHVRMDPTSTKPQAATDAGLVVTEYVAPNSETGTAGRIVWASDFEAPGTMGPSLLTAEREHEVKDVEGGTEVRNWELQVGWIVWVVKMMYGGKLKQNFDLWVQDLKAFVEGEGESGQ</sequence>